<sequence>MSALKPPMTPVSMGSLPTPTPQVLPSPAKYPSGPASSLPSHAAGSPYQKPNTLPDPTQRHRPEHAVVFVFDATYLTREIFFKVTAKGGSLEGIMRRLVENGKQSVRVQKTLKGASGDKTGTGVPAAASLEGAQNKGKEKANQDEGFDLRVSTIVTCSPSSSSPSSSTSRILYQQYFQPYKDFIIALPLLLGYFKSARELSPDNALDAPLSGIAIGFDGDLLPEMEEDCEWLNEYGINPVAGEEDVKRESPTVSYSRHLEGSSQCLLEGTVAALELFDIQKNHPFVVPDISTPSRTKGSTPSPFPHGKQLTNGSSALTPQSRPSPLLSTFHMTPTKSRGAKDGQSREADGQMVDTYLIIFAGKDPSYAGTFEPLRPRAASTPNLPSASKTTLKDPRSDVLTGLPSPSPSPEDKHSRPSIKSNSTDSSRTRPQTVVENKSQIYDGFGWNQVLEELGRRNIAFGGVIVPDTEDPSEQPKDGILTKLYEAIKDRPQGKKYREFLAETAWWGPKNGERAMFKGLNPARVVKSEIEMRITIDPEKNVNGKRPLTVTASPLEQDMANEAKRFKAEAVAAAAARIGTPTGLPFASPVLPSVPGQAGAPNANTVSAQQIAAIQAARAQALLQRQQATLQRNAAAAANGVPIGNNTPNGASNEQPRNINQLKQAAMATAAPAAGAGAQGLSSSQGILHMQALQSELIRQQQAQLQVKQQQQLKQLPQATGVGVNGDPKGNVRPAPGNPLVRPTVGRANTPVGTARPNGEIVIWKGKISTQPSRFQQDAKAREAAPSVIALISAKNGKADDYLPTHWPSGYLTITGARKLDVIELQNMARKGICRFVEFRPFVEEGGDVAKNAAMVQQFANKLANSALMFIYHFGPAQGLGVVLVPHRAQPNAPYRLLGACFFFQTTPIPATLGPLPVNKPTEQAGQKPMPPQAPPKQMNMHQVRPPPIMANPQQIPQTQQLQQQQQQMLQPPAQIMPPQMPMSMAPSTAEPNLNDLTPEQIQMLMNQLQQMQGGGGNLMT</sequence>
<accession>A0ACC2XV93</accession>
<dbReference type="EMBL" id="JASBWV010000004">
    <property type="protein sequence ID" value="KAJ9126617.1"/>
    <property type="molecule type" value="Genomic_DNA"/>
</dbReference>
<protein>
    <submittedName>
        <fullName evidence="1">Uncharacterized protein</fullName>
    </submittedName>
</protein>
<reference evidence="1" key="1">
    <citation type="submission" date="2023-04" db="EMBL/GenBank/DDBJ databases">
        <title>Draft Genome sequencing of Naganishia species isolated from polar environments using Oxford Nanopore Technology.</title>
        <authorList>
            <person name="Leo P."/>
            <person name="Venkateswaran K."/>
        </authorList>
    </citation>
    <scope>NUCLEOTIDE SEQUENCE</scope>
    <source>
        <strain evidence="1">DBVPG 5303</strain>
    </source>
</reference>
<dbReference type="Proteomes" id="UP001234202">
    <property type="component" value="Unassembled WGS sequence"/>
</dbReference>
<comment type="caution">
    <text evidence="1">The sequence shown here is derived from an EMBL/GenBank/DDBJ whole genome shotgun (WGS) entry which is preliminary data.</text>
</comment>
<gene>
    <name evidence="1" type="ORF">QFC24_001646</name>
</gene>
<evidence type="ECO:0000313" key="2">
    <source>
        <dbReference type="Proteomes" id="UP001234202"/>
    </source>
</evidence>
<organism evidence="1 2">
    <name type="scientific">Naganishia onofrii</name>
    <dbReference type="NCBI Taxonomy" id="1851511"/>
    <lineage>
        <taxon>Eukaryota</taxon>
        <taxon>Fungi</taxon>
        <taxon>Dikarya</taxon>
        <taxon>Basidiomycota</taxon>
        <taxon>Agaricomycotina</taxon>
        <taxon>Tremellomycetes</taxon>
        <taxon>Filobasidiales</taxon>
        <taxon>Filobasidiaceae</taxon>
        <taxon>Naganishia</taxon>
    </lineage>
</organism>
<keyword evidence="2" id="KW-1185">Reference proteome</keyword>
<proteinExistence type="predicted"/>
<name>A0ACC2XV93_9TREE</name>
<evidence type="ECO:0000313" key="1">
    <source>
        <dbReference type="EMBL" id="KAJ9126617.1"/>
    </source>
</evidence>